<dbReference type="AlphaFoldDB" id="A0AAD9NE05"/>
<reference evidence="1" key="1">
    <citation type="journal article" date="2023" name="Mol. Biol. Evol.">
        <title>Third-Generation Sequencing Reveals the Adaptive Role of the Epigenome in Three Deep-Sea Polychaetes.</title>
        <authorList>
            <person name="Perez M."/>
            <person name="Aroh O."/>
            <person name="Sun Y."/>
            <person name="Lan Y."/>
            <person name="Juniper S.K."/>
            <person name="Young C.R."/>
            <person name="Angers B."/>
            <person name="Qian P.Y."/>
        </authorList>
    </citation>
    <scope>NUCLEOTIDE SEQUENCE</scope>
    <source>
        <strain evidence="1">P08H-3</strain>
    </source>
</reference>
<protein>
    <recommendedName>
        <fullName evidence="3">Ig-like domain-containing protein</fullName>
    </recommendedName>
</protein>
<evidence type="ECO:0008006" key="3">
    <source>
        <dbReference type="Google" id="ProtNLM"/>
    </source>
</evidence>
<comment type="caution">
    <text evidence="1">The sequence shown here is derived from an EMBL/GenBank/DDBJ whole genome shotgun (WGS) entry which is preliminary data.</text>
</comment>
<gene>
    <name evidence="1" type="ORF">LSH36_38g01009</name>
</gene>
<proteinExistence type="predicted"/>
<dbReference type="EMBL" id="JAODUP010000038">
    <property type="protein sequence ID" value="KAK2166510.1"/>
    <property type="molecule type" value="Genomic_DNA"/>
</dbReference>
<organism evidence="1 2">
    <name type="scientific">Paralvinella palmiformis</name>
    <dbReference type="NCBI Taxonomy" id="53620"/>
    <lineage>
        <taxon>Eukaryota</taxon>
        <taxon>Metazoa</taxon>
        <taxon>Spiralia</taxon>
        <taxon>Lophotrochozoa</taxon>
        <taxon>Annelida</taxon>
        <taxon>Polychaeta</taxon>
        <taxon>Sedentaria</taxon>
        <taxon>Canalipalpata</taxon>
        <taxon>Terebellida</taxon>
        <taxon>Terebelliformia</taxon>
        <taxon>Alvinellidae</taxon>
        <taxon>Paralvinella</taxon>
    </lineage>
</organism>
<dbReference type="Proteomes" id="UP001208570">
    <property type="component" value="Unassembled WGS sequence"/>
</dbReference>
<accession>A0AAD9NE05</accession>
<evidence type="ECO:0000313" key="2">
    <source>
        <dbReference type="Proteomes" id="UP001208570"/>
    </source>
</evidence>
<dbReference type="Gene3D" id="2.60.40.10">
    <property type="entry name" value="Immunoglobulins"/>
    <property type="match status" value="1"/>
</dbReference>
<dbReference type="InterPro" id="IPR036179">
    <property type="entry name" value="Ig-like_dom_sf"/>
</dbReference>
<dbReference type="CDD" id="cd00096">
    <property type="entry name" value="Ig"/>
    <property type="match status" value="1"/>
</dbReference>
<evidence type="ECO:0000313" key="1">
    <source>
        <dbReference type="EMBL" id="KAK2166510.1"/>
    </source>
</evidence>
<sequence>MNDIFGIRTTQQRMPYFISNLYLAPIIECVNSVKVSLWTPDVSFTCSVYADPPLQAIRWYWGNSYRATSLDAGEEIGAFRFDLLPGVKPDMKLARLTIDRVFIQMYGKYHLAAKNEKGLSIHVLELVRGNGSQQIITSHNTSDFDLLQIKLRIKSS</sequence>
<name>A0AAD9NE05_9ANNE</name>
<keyword evidence="2" id="KW-1185">Reference proteome</keyword>
<dbReference type="InterPro" id="IPR013783">
    <property type="entry name" value="Ig-like_fold"/>
</dbReference>
<dbReference type="SUPFAM" id="SSF48726">
    <property type="entry name" value="Immunoglobulin"/>
    <property type="match status" value="1"/>
</dbReference>